<sequence>MTDHRPHELARALVGIQIAVASDDATAYAELSRSIEAILPALDADQRQVLTRAAMLIVAGLSEDVVGHTGERGYDVLERLLVEIATKEG</sequence>
<proteinExistence type="predicted"/>
<dbReference type="EMBL" id="BAABBW010000004">
    <property type="protein sequence ID" value="GAA4176633.1"/>
    <property type="molecule type" value="Genomic_DNA"/>
</dbReference>
<reference evidence="2" key="1">
    <citation type="journal article" date="2019" name="Int. J. Syst. Evol. Microbiol.">
        <title>The Global Catalogue of Microorganisms (GCM) 10K type strain sequencing project: providing services to taxonomists for standard genome sequencing and annotation.</title>
        <authorList>
            <consortium name="The Broad Institute Genomics Platform"/>
            <consortium name="The Broad Institute Genome Sequencing Center for Infectious Disease"/>
            <person name="Wu L."/>
            <person name="Ma J."/>
        </authorList>
    </citation>
    <scope>NUCLEOTIDE SEQUENCE [LARGE SCALE GENOMIC DNA]</scope>
    <source>
        <strain evidence="2">JCM 17591</strain>
    </source>
</reference>
<comment type="caution">
    <text evidence="1">The sequence shown here is derived from an EMBL/GenBank/DDBJ whole genome shotgun (WGS) entry which is preliminary data.</text>
</comment>
<evidence type="ECO:0000313" key="1">
    <source>
        <dbReference type="EMBL" id="GAA4176633.1"/>
    </source>
</evidence>
<accession>A0ABP8A392</accession>
<dbReference type="Proteomes" id="UP001501079">
    <property type="component" value="Unassembled WGS sequence"/>
</dbReference>
<protein>
    <submittedName>
        <fullName evidence="1">Uncharacterized protein</fullName>
    </submittedName>
</protein>
<evidence type="ECO:0000313" key="2">
    <source>
        <dbReference type="Proteomes" id="UP001501079"/>
    </source>
</evidence>
<gene>
    <name evidence="1" type="ORF">GCM10022287_24190</name>
</gene>
<keyword evidence="2" id="KW-1185">Reference proteome</keyword>
<name>A0ABP8A392_9MICO</name>
<organism evidence="1 2">
    <name type="scientific">Gryllotalpicola koreensis</name>
    <dbReference type="NCBI Taxonomy" id="993086"/>
    <lineage>
        <taxon>Bacteria</taxon>
        <taxon>Bacillati</taxon>
        <taxon>Actinomycetota</taxon>
        <taxon>Actinomycetes</taxon>
        <taxon>Micrococcales</taxon>
        <taxon>Microbacteriaceae</taxon>
        <taxon>Gryllotalpicola</taxon>
    </lineage>
</organism>